<dbReference type="AlphaFoldDB" id="A0AAP9WFD4"/>
<dbReference type="Proteomes" id="UP000663124">
    <property type="component" value="Chromosome 1"/>
</dbReference>
<organism evidence="1 2">
    <name type="scientific">Leptospira interrogans serovar Canicola</name>
    <dbReference type="NCBI Taxonomy" id="211880"/>
    <lineage>
        <taxon>Bacteria</taxon>
        <taxon>Pseudomonadati</taxon>
        <taxon>Spirochaetota</taxon>
        <taxon>Spirochaetia</taxon>
        <taxon>Leptospirales</taxon>
        <taxon>Leptospiraceae</taxon>
        <taxon>Leptospira</taxon>
    </lineage>
</organism>
<reference evidence="1" key="1">
    <citation type="submission" date="2019-09" db="EMBL/GenBank/DDBJ databases">
        <title>Comparative Genomics of Leptospira interrogans Reveals Genome Plasticity - A Common Adaptive Strategy for Survival in Various Hosts.</title>
        <authorList>
            <person name="Ramli S.R."/>
            <person name="Bunk B."/>
            <person name="Goris M."/>
            <person name="Bhuju S."/>
            <person name="Jarek M."/>
            <person name="Sproer C."/>
            <person name="Mustakim S."/>
            <person name="Strommenger B."/>
            <person name="Pessler F."/>
        </authorList>
    </citation>
    <scope>NUCLEOTIDE SEQUENCE</scope>
    <source>
        <strain evidence="1">782</strain>
    </source>
</reference>
<proteinExistence type="predicted"/>
<gene>
    <name evidence="1" type="ORF">Lepto782_15695</name>
</gene>
<dbReference type="Pfam" id="PF09559">
    <property type="entry name" value="Cas6"/>
    <property type="match status" value="1"/>
</dbReference>
<sequence>MGPLQSNLHLNTTSKLRIRAEQPLLSHLLKLAGKNLEVSQDKIQLGIPIIGLLKPHKTLYSRLTGSANI</sequence>
<dbReference type="InterPro" id="IPR014174">
    <property type="entry name" value="CRISPR-assoc_prot_Cas6/Cmx6"/>
</dbReference>
<evidence type="ECO:0000313" key="1">
    <source>
        <dbReference type="EMBL" id="QOI44568.1"/>
    </source>
</evidence>
<dbReference type="EMBL" id="CP043884">
    <property type="protein sequence ID" value="QOI44568.1"/>
    <property type="molecule type" value="Genomic_DNA"/>
</dbReference>
<protein>
    <submittedName>
        <fullName evidence="1">Uncharacterized protein</fullName>
    </submittedName>
</protein>
<name>A0AAP9WFD4_LEPIR</name>
<evidence type="ECO:0000313" key="2">
    <source>
        <dbReference type="Proteomes" id="UP000663124"/>
    </source>
</evidence>
<accession>A0AAP9WFD4</accession>